<feature type="active site" description="Proton acceptor; specific for L-alanine" evidence="8">
    <location>
        <position position="262"/>
    </location>
</feature>
<evidence type="ECO:0000313" key="12">
    <source>
        <dbReference type="EMBL" id="MBD1390063.1"/>
    </source>
</evidence>
<dbReference type="GO" id="GO:0008784">
    <property type="term" value="F:alanine racemase activity"/>
    <property type="evidence" value="ECO:0007669"/>
    <property type="project" value="UniProtKB-UniRule"/>
</dbReference>
<dbReference type="EMBL" id="JACXAF010000014">
    <property type="protein sequence ID" value="MBD1390063.1"/>
    <property type="molecule type" value="Genomic_DNA"/>
</dbReference>
<dbReference type="FunFam" id="3.20.20.10:FF:000002">
    <property type="entry name" value="Alanine racemase"/>
    <property type="match status" value="1"/>
</dbReference>
<feature type="modified residue" description="N6-(pyridoxal phosphate)lysine" evidence="8 9">
    <location>
        <position position="34"/>
    </location>
</feature>
<evidence type="ECO:0000256" key="4">
    <source>
        <dbReference type="ARBA" id="ARBA00013089"/>
    </source>
</evidence>
<dbReference type="CDD" id="cd06827">
    <property type="entry name" value="PLPDE_III_AR_proteobact"/>
    <property type="match status" value="1"/>
</dbReference>
<dbReference type="InterPro" id="IPR029066">
    <property type="entry name" value="PLP-binding_barrel"/>
</dbReference>
<comment type="pathway">
    <text evidence="7 8">Amino-acid biosynthesis; D-alanine biosynthesis; D-alanine from L-alanine: step 1/1.</text>
</comment>
<protein>
    <recommendedName>
        <fullName evidence="4 8">Alanine racemase</fullName>
        <ecNumber evidence="4 8">5.1.1.1</ecNumber>
    </recommendedName>
</protein>
<dbReference type="PRINTS" id="PR00992">
    <property type="entry name" value="ALARACEMASE"/>
</dbReference>
<accession>A0A8J6UJ77</accession>
<dbReference type="InterPro" id="IPR001608">
    <property type="entry name" value="Ala_racemase_N"/>
</dbReference>
<keyword evidence="13" id="KW-1185">Reference proteome</keyword>
<dbReference type="RefSeq" id="WP_191145141.1">
    <property type="nucleotide sequence ID" value="NZ_JACXAF010000014.1"/>
</dbReference>
<dbReference type="GO" id="GO:0030170">
    <property type="term" value="F:pyridoxal phosphate binding"/>
    <property type="evidence" value="ECO:0007669"/>
    <property type="project" value="UniProtKB-UniRule"/>
</dbReference>
<dbReference type="AlphaFoldDB" id="A0A8J6UJ77"/>
<comment type="cofactor">
    <cofactor evidence="2 8 9">
        <name>pyridoxal 5'-phosphate</name>
        <dbReference type="ChEBI" id="CHEBI:597326"/>
    </cofactor>
</comment>
<evidence type="ECO:0000256" key="2">
    <source>
        <dbReference type="ARBA" id="ARBA00001933"/>
    </source>
</evidence>
<comment type="caution">
    <text evidence="12">The sequence shown here is derived from an EMBL/GenBank/DDBJ whole genome shotgun (WGS) entry which is preliminary data.</text>
</comment>
<dbReference type="SUPFAM" id="SSF50621">
    <property type="entry name" value="Alanine racemase C-terminal domain-like"/>
    <property type="match status" value="1"/>
</dbReference>
<evidence type="ECO:0000256" key="8">
    <source>
        <dbReference type="HAMAP-Rule" id="MF_01201"/>
    </source>
</evidence>
<gene>
    <name evidence="12" type="primary">alr</name>
    <name evidence="12" type="ORF">IC617_11540</name>
</gene>
<dbReference type="Gene3D" id="2.40.37.10">
    <property type="entry name" value="Lyase, Ornithine Decarboxylase, Chain A, domain 1"/>
    <property type="match status" value="1"/>
</dbReference>
<evidence type="ECO:0000256" key="5">
    <source>
        <dbReference type="ARBA" id="ARBA00022898"/>
    </source>
</evidence>
<proteinExistence type="inferred from homology"/>
<comment type="similarity">
    <text evidence="3 8">Belongs to the alanine racemase family.</text>
</comment>
<dbReference type="InterPro" id="IPR011079">
    <property type="entry name" value="Ala_racemase_C"/>
</dbReference>
<evidence type="ECO:0000259" key="11">
    <source>
        <dbReference type="SMART" id="SM01005"/>
    </source>
</evidence>
<evidence type="ECO:0000256" key="6">
    <source>
        <dbReference type="ARBA" id="ARBA00023235"/>
    </source>
</evidence>
<dbReference type="PANTHER" id="PTHR30511">
    <property type="entry name" value="ALANINE RACEMASE"/>
    <property type="match status" value="1"/>
</dbReference>
<evidence type="ECO:0000256" key="3">
    <source>
        <dbReference type="ARBA" id="ARBA00007880"/>
    </source>
</evidence>
<feature type="active site" description="Proton acceptor; specific for D-alanine" evidence="8">
    <location>
        <position position="34"/>
    </location>
</feature>
<evidence type="ECO:0000256" key="7">
    <source>
        <dbReference type="ARBA" id="ARBA00037912"/>
    </source>
</evidence>
<comment type="function">
    <text evidence="8">Catalyzes the interconversion of L-alanine and D-alanine. May also act on other amino acids.</text>
</comment>
<reference evidence="12" key="1">
    <citation type="submission" date="2020-09" db="EMBL/GenBank/DDBJ databases">
        <title>A novel bacterium of genus Neiella, isolated from South China Sea.</title>
        <authorList>
            <person name="Huang H."/>
            <person name="Mo K."/>
            <person name="Hu Y."/>
        </authorList>
    </citation>
    <scope>NUCLEOTIDE SEQUENCE</scope>
    <source>
        <strain evidence="12">HB171785</strain>
    </source>
</reference>
<dbReference type="Pfam" id="PF01168">
    <property type="entry name" value="Ala_racemase_N"/>
    <property type="match status" value="1"/>
</dbReference>
<keyword evidence="6 8" id="KW-0413">Isomerase</keyword>
<name>A0A8J6UJ77_9GAMM</name>
<organism evidence="12 13">
    <name type="scientific">Neiella litorisoli</name>
    <dbReference type="NCBI Taxonomy" id="2771431"/>
    <lineage>
        <taxon>Bacteria</taxon>
        <taxon>Pseudomonadati</taxon>
        <taxon>Pseudomonadota</taxon>
        <taxon>Gammaproteobacteria</taxon>
        <taxon>Alteromonadales</taxon>
        <taxon>Echinimonadaceae</taxon>
        <taxon>Neiella</taxon>
    </lineage>
</organism>
<evidence type="ECO:0000256" key="1">
    <source>
        <dbReference type="ARBA" id="ARBA00000316"/>
    </source>
</evidence>
<dbReference type="Proteomes" id="UP000638014">
    <property type="component" value="Unassembled WGS sequence"/>
</dbReference>
<dbReference type="InterPro" id="IPR009006">
    <property type="entry name" value="Ala_racemase/Decarboxylase_C"/>
</dbReference>
<dbReference type="FunFam" id="2.40.37.10:FF:000002">
    <property type="entry name" value="Alanine racemase"/>
    <property type="match status" value="1"/>
</dbReference>
<dbReference type="Gene3D" id="3.20.20.10">
    <property type="entry name" value="Alanine racemase"/>
    <property type="match status" value="1"/>
</dbReference>
<evidence type="ECO:0000313" key="13">
    <source>
        <dbReference type="Proteomes" id="UP000638014"/>
    </source>
</evidence>
<evidence type="ECO:0000256" key="9">
    <source>
        <dbReference type="PIRSR" id="PIRSR600821-50"/>
    </source>
</evidence>
<dbReference type="NCBIfam" id="TIGR00492">
    <property type="entry name" value="alr"/>
    <property type="match status" value="1"/>
</dbReference>
<feature type="domain" description="Alanine racemase C-terminal" evidence="11">
    <location>
        <begin position="241"/>
        <end position="364"/>
    </location>
</feature>
<dbReference type="EC" id="5.1.1.1" evidence="4 8"/>
<dbReference type="PANTHER" id="PTHR30511:SF4">
    <property type="entry name" value="ALANINE RACEMASE, BIOSYNTHETIC"/>
    <property type="match status" value="1"/>
</dbReference>
<dbReference type="GO" id="GO:0005829">
    <property type="term" value="C:cytosol"/>
    <property type="evidence" value="ECO:0007669"/>
    <property type="project" value="TreeGrafter"/>
</dbReference>
<dbReference type="SMART" id="SM01005">
    <property type="entry name" value="Ala_racemase_C"/>
    <property type="match status" value="1"/>
</dbReference>
<evidence type="ECO:0000256" key="10">
    <source>
        <dbReference type="PIRSR" id="PIRSR600821-52"/>
    </source>
</evidence>
<dbReference type="Pfam" id="PF00842">
    <property type="entry name" value="Ala_racemase_C"/>
    <property type="match status" value="1"/>
</dbReference>
<dbReference type="GO" id="GO:0030632">
    <property type="term" value="P:D-alanine biosynthetic process"/>
    <property type="evidence" value="ECO:0007669"/>
    <property type="project" value="UniProtKB-UniRule"/>
</dbReference>
<dbReference type="InterPro" id="IPR000821">
    <property type="entry name" value="Ala_racemase"/>
</dbReference>
<feature type="binding site" evidence="8 10">
    <location>
        <position position="132"/>
    </location>
    <ligand>
        <name>substrate</name>
    </ligand>
</feature>
<comment type="catalytic activity">
    <reaction evidence="1 8">
        <text>L-alanine = D-alanine</text>
        <dbReference type="Rhea" id="RHEA:20249"/>
        <dbReference type="ChEBI" id="CHEBI:57416"/>
        <dbReference type="ChEBI" id="CHEBI:57972"/>
        <dbReference type="EC" id="5.1.1.1"/>
    </reaction>
</comment>
<sequence length="365" mass="39849">MEVAVATIHTAALAHNLERVKNYAPGHPVMVMLKANAYGHGLIESAHALSAADAFGVARLHEAVTLREAGFQHRIVLLEGFFEAKELPLIATLQLDVVVHQQWQLEALELIDDGELEQAIAVWLKIDSGMHRIGVAPELADDYLRRLQNCLAVRADINLMTHFACADDLHSTMTQNQLATFESLYPSFSEHTFGGEVSLANSAAIIAHSATHQGWLRPGIMLYGASPMQHGQAQDHQLQAAMTLNSKVIAVRGLEAGEPVGYGARWRSATPTRIAVVAMGYGDGYPRHAEDGTPVIINGQRFPLAGRVSMDMLTVDIGDSDVSVGDVVELWGQQLSADEVARCAGTIAYELFCGMTRRVKFRYCW</sequence>
<dbReference type="HAMAP" id="MF_01201">
    <property type="entry name" value="Ala_racemase"/>
    <property type="match status" value="1"/>
</dbReference>
<dbReference type="UniPathway" id="UPA00042">
    <property type="reaction ID" value="UER00497"/>
</dbReference>
<feature type="binding site" evidence="8 10">
    <location>
        <position position="310"/>
    </location>
    <ligand>
        <name>substrate</name>
    </ligand>
</feature>
<keyword evidence="5 8" id="KW-0663">Pyridoxal phosphate</keyword>
<dbReference type="SUPFAM" id="SSF51419">
    <property type="entry name" value="PLP-binding barrel"/>
    <property type="match status" value="1"/>
</dbReference>